<gene>
    <name evidence="2" type="ORF">GGQ80_001093</name>
</gene>
<evidence type="ECO:0000313" key="3">
    <source>
        <dbReference type="Proteomes" id="UP000529795"/>
    </source>
</evidence>
<keyword evidence="1" id="KW-0812">Transmembrane</keyword>
<dbReference type="AlphaFoldDB" id="A0A840FIN0"/>
<dbReference type="RefSeq" id="WP_183982862.1">
    <property type="nucleotide sequence ID" value="NZ_JACIEV010000002.1"/>
</dbReference>
<proteinExistence type="predicted"/>
<reference evidence="2 3" key="1">
    <citation type="submission" date="2020-08" db="EMBL/GenBank/DDBJ databases">
        <title>Genomic Encyclopedia of Type Strains, Phase IV (KMG-IV): sequencing the most valuable type-strain genomes for metagenomic binning, comparative biology and taxonomic classification.</title>
        <authorList>
            <person name="Goeker M."/>
        </authorList>
    </citation>
    <scope>NUCLEOTIDE SEQUENCE [LARGE SCALE GENOMIC DNA]</scope>
    <source>
        <strain evidence="2 3">YC6723</strain>
    </source>
</reference>
<keyword evidence="1" id="KW-1133">Transmembrane helix</keyword>
<evidence type="ECO:0000256" key="1">
    <source>
        <dbReference type="SAM" id="Phobius"/>
    </source>
</evidence>
<sequence length="89" mass="9754">MAAVAPPPAIGYSGRAVPNATTRLLARSWARLRWLVSLIVSAPFLFALVLVLYAVAGSPRGWARAKRQAWRGRTFRRTDRTLPAPTDAP</sequence>
<evidence type="ECO:0000313" key="2">
    <source>
        <dbReference type="EMBL" id="MBB4153205.1"/>
    </source>
</evidence>
<comment type="caution">
    <text evidence="2">The sequence shown here is derived from an EMBL/GenBank/DDBJ whole genome shotgun (WGS) entry which is preliminary data.</text>
</comment>
<dbReference type="Proteomes" id="UP000529795">
    <property type="component" value="Unassembled WGS sequence"/>
</dbReference>
<accession>A0A840FIN0</accession>
<organism evidence="2 3">
    <name type="scientific">Sphingomonas jinjuensis</name>
    <dbReference type="NCBI Taxonomy" id="535907"/>
    <lineage>
        <taxon>Bacteria</taxon>
        <taxon>Pseudomonadati</taxon>
        <taxon>Pseudomonadota</taxon>
        <taxon>Alphaproteobacteria</taxon>
        <taxon>Sphingomonadales</taxon>
        <taxon>Sphingomonadaceae</taxon>
        <taxon>Sphingomonas</taxon>
    </lineage>
</organism>
<name>A0A840FIN0_9SPHN</name>
<protein>
    <submittedName>
        <fullName evidence="2">Uncharacterized protein</fullName>
    </submittedName>
</protein>
<keyword evidence="1" id="KW-0472">Membrane</keyword>
<feature type="transmembrane region" description="Helical" evidence="1">
    <location>
        <begin position="34"/>
        <end position="56"/>
    </location>
</feature>
<keyword evidence="3" id="KW-1185">Reference proteome</keyword>
<dbReference type="EMBL" id="JACIEV010000002">
    <property type="protein sequence ID" value="MBB4153205.1"/>
    <property type="molecule type" value="Genomic_DNA"/>
</dbReference>